<dbReference type="RefSeq" id="YP_009953678.1">
    <property type="nucleotide sequence ID" value="NC_051624.1"/>
</dbReference>
<protein>
    <submittedName>
        <fullName evidence="1">Uncharacterized protein</fullName>
    </submittedName>
</protein>
<dbReference type="Proteomes" id="UP000290045">
    <property type="component" value="Segment"/>
</dbReference>
<reference evidence="1 2" key="1">
    <citation type="submission" date="2019-01" db="EMBL/GenBank/DDBJ databases">
        <authorList>
            <person name="Neitz A."/>
            <person name="Villela V."/>
            <person name="Anton S."/>
            <person name="Buhyoff S."/>
            <person name="Consani M."/>
            <person name="Davis D."/>
            <person name="Haas R."/>
            <person name="Heid C."/>
            <person name="Roop S."/>
            <person name="Braley A.B."/>
            <person name="Ettinger A.-S.H."/>
            <person name="Anders K.R."/>
            <person name="Garlena R.A."/>
            <person name="Russell D.A."/>
            <person name="Pope W.H."/>
            <person name="Jacobs-Sera D."/>
            <person name="Hendrix R.W."/>
            <person name="Hatfull G.F."/>
        </authorList>
    </citation>
    <scope>NUCLEOTIDE SEQUENCE [LARGE SCALE GENOMIC DNA]</scope>
</reference>
<proteinExistence type="predicted"/>
<name>A0A411B5L4_9CAUD</name>
<organism evidence="1 2">
    <name type="scientific">Mycobacterium phage Nibb</name>
    <dbReference type="NCBI Taxonomy" id="2510585"/>
    <lineage>
        <taxon>Viruses</taxon>
        <taxon>Duplodnaviria</taxon>
        <taxon>Heunggongvirae</taxon>
        <taxon>Uroviricota</taxon>
        <taxon>Caudoviricetes</taxon>
        <taxon>Weiservirinae</taxon>
        <taxon>Anayavirus</taxon>
        <taxon>Anayavirus nibb</taxon>
    </lineage>
</organism>
<accession>A0A411B5L4</accession>
<dbReference type="EMBL" id="MK460246">
    <property type="protein sequence ID" value="QAX95629.1"/>
    <property type="molecule type" value="Genomic_DNA"/>
</dbReference>
<dbReference type="KEGG" id="vg:60325155"/>
<dbReference type="GeneID" id="60325155"/>
<sequence>MAEALFLDGPLAGQVREVPSSHYGQVDAPMPGPTFDVETYRGTWADPLSERVTYRLKPNRRAHGPRWVYAAGEKVGDQVVCTQPVHPDTIEAIGADRFEQMIEYNAQKALSSTCSAEGLVVVDVHEVWRGTRRDAIASAYLQNPDGVKAAAALRSVEQLGEFQASLLWVVHEGVAVMPE</sequence>
<evidence type="ECO:0000313" key="1">
    <source>
        <dbReference type="EMBL" id="QAX95629.1"/>
    </source>
</evidence>
<keyword evidence="2" id="KW-1185">Reference proteome</keyword>
<evidence type="ECO:0000313" key="2">
    <source>
        <dbReference type="Proteomes" id="UP000290045"/>
    </source>
</evidence>
<gene>
    <name evidence="1" type="primary">90</name>
    <name evidence="1" type="ORF">SEA_NIBB_90</name>
</gene>